<feature type="transmembrane region" description="Helical" evidence="7">
    <location>
        <begin position="55"/>
        <end position="73"/>
    </location>
</feature>
<evidence type="ECO:0000259" key="8">
    <source>
        <dbReference type="Pfam" id="PF07730"/>
    </source>
</evidence>
<keyword evidence="7" id="KW-0812">Transmembrane</keyword>
<feature type="transmembrane region" description="Helical" evidence="7">
    <location>
        <begin position="12"/>
        <end position="35"/>
    </location>
</feature>
<evidence type="ECO:0000313" key="10">
    <source>
        <dbReference type="Proteomes" id="UP000620147"/>
    </source>
</evidence>
<dbReference type="PANTHER" id="PTHR24421">
    <property type="entry name" value="NITRATE/NITRITE SENSOR PROTEIN NARX-RELATED"/>
    <property type="match status" value="1"/>
</dbReference>
<feature type="coiled-coil region" evidence="6">
    <location>
        <begin position="189"/>
        <end position="223"/>
    </location>
</feature>
<dbReference type="EC" id="2.7.13.3" evidence="2"/>
<keyword evidence="4" id="KW-0418">Kinase</keyword>
<reference evidence="9 10" key="1">
    <citation type="submission" date="2020-06" db="EMBL/GenBank/DDBJ databases">
        <title>Characterization of fructooligosaccharide metabolism and fructooligosaccharide-degrading enzymes in human commensal butyrate producers.</title>
        <authorList>
            <person name="Tanno H."/>
            <person name="Fujii T."/>
            <person name="Hirano K."/>
            <person name="Maeno S."/>
            <person name="Tonozuka T."/>
            <person name="Sakamoto M."/>
            <person name="Ohkuma M."/>
            <person name="Tochio T."/>
            <person name="Endo A."/>
        </authorList>
    </citation>
    <scope>NUCLEOTIDE SEQUENCE [LARGE SCALE GENOMIC DNA]</scope>
    <source>
        <strain evidence="9 10">JCM 31056</strain>
    </source>
</reference>
<dbReference type="Gene3D" id="1.20.5.1930">
    <property type="match status" value="1"/>
</dbReference>
<comment type="caution">
    <text evidence="9">The sequence shown here is derived from an EMBL/GenBank/DDBJ whole genome shotgun (WGS) entry which is preliminary data.</text>
</comment>
<keyword evidence="6" id="KW-0175">Coiled coil</keyword>
<dbReference type="RefSeq" id="WP_243183960.1">
    <property type="nucleotide sequence ID" value="NZ_BLYJ01000013.1"/>
</dbReference>
<dbReference type="EMBL" id="BLYJ01000013">
    <property type="protein sequence ID" value="GFO88141.1"/>
    <property type="molecule type" value="Genomic_DNA"/>
</dbReference>
<dbReference type="PANTHER" id="PTHR24421:SF63">
    <property type="entry name" value="SENSOR HISTIDINE KINASE DESK"/>
    <property type="match status" value="1"/>
</dbReference>
<keyword evidence="3" id="KW-0808">Transferase</keyword>
<evidence type="ECO:0000256" key="7">
    <source>
        <dbReference type="SAM" id="Phobius"/>
    </source>
</evidence>
<gene>
    <name evidence="9" type="ORF">BUFA31_13050</name>
</gene>
<dbReference type="InterPro" id="IPR050482">
    <property type="entry name" value="Sensor_HK_TwoCompSys"/>
</dbReference>
<evidence type="ECO:0000256" key="5">
    <source>
        <dbReference type="ARBA" id="ARBA00023012"/>
    </source>
</evidence>
<evidence type="ECO:0000256" key="1">
    <source>
        <dbReference type="ARBA" id="ARBA00000085"/>
    </source>
</evidence>
<protein>
    <recommendedName>
        <fullName evidence="2">histidine kinase</fullName>
        <ecNumber evidence="2">2.7.13.3</ecNumber>
    </recommendedName>
</protein>
<accession>A0ABQ1DZI1</accession>
<dbReference type="Pfam" id="PF07730">
    <property type="entry name" value="HisKA_3"/>
    <property type="match status" value="1"/>
</dbReference>
<sequence length="374" mass="42251">MAQSLQFFRRIMLLLNITVCVFLAWVFGMTPVLAARQSDGVAFTQNLSALPAKPWTLTVAILSMAALIVVGVLRRRSYHFVGWIEPLFALCVIFALHLDYNGLLLYVVVDLIDGLHGRTRRRFLGVMTALFLLTGLGALQGALHTVPFSEYLLYFDMHTRQLLQSTVDLLGALHLILFVVYMVVLIGQRTEENSAIRRLNGELEQANDRLSVMNEQLKAYAAESERMAETRERNRLAREIHDTLGHALTGITAGADACLQMLEISPEMAKKQMERIAATAREGMNEVRRSVRALRPDALERMQLTDAIAKLCPKCRRLRRRRLCSTCRLRICGCRRTRRTRCTASCRRASRMLSGTDTQLRCVCALQRRSVGLA</sequence>
<evidence type="ECO:0000256" key="3">
    <source>
        <dbReference type="ARBA" id="ARBA00022679"/>
    </source>
</evidence>
<evidence type="ECO:0000256" key="6">
    <source>
        <dbReference type="SAM" id="Coils"/>
    </source>
</evidence>
<keyword evidence="7" id="KW-1133">Transmembrane helix</keyword>
<feature type="transmembrane region" description="Helical" evidence="7">
    <location>
        <begin position="167"/>
        <end position="187"/>
    </location>
</feature>
<dbReference type="Proteomes" id="UP000620147">
    <property type="component" value="Unassembled WGS sequence"/>
</dbReference>
<name>A0ABQ1DZI1_9FIRM</name>
<organism evidence="9 10">
    <name type="scientific">Butyricicoccus faecihominis</name>
    <dbReference type="NCBI Taxonomy" id="1712515"/>
    <lineage>
        <taxon>Bacteria</taxon>
        <taxon>Bacillati</taxon>
        <taxon>Bacillota</taxon>
        <taxon>Clostridia</taxon>
        <taxon>Eubacteriales</taxon>
        <taxon>Butyricicoccaceae</taxon>
        <taxon>Butyricicoccus</taxon>
    </lineage>
</organism>
<proteinExistence type="predicted"/>
<feature type="transmembrane region" description="Helical" evidence="7">
    <location>
        <begin position="123"/>
        <end position="146"/>
    </location>
</feature>
<evidence type="ECO:0000313" key="9">
    <source>
        <dbReference type="EMBL" id="GFO88141.1"/>
    </source>
</evidence>
<evidence type="ECO:0000256" key="4">
    <source>
        <dbReference type="ARBA" id="ARBA00022777"/>
    </source>
</evidence>
<keyword evidence="10" id="KW-1185">Reference proteome</keyword>
<dbReference type="InterPro" id="IPR011712">
    <property type="entry name" value="Sig_transdc_His_kin_sub3_dim/P"/>
</dbReference>
<evidence type="ECO:0000256" key="2">
    <source>
        <dbReference type="ARBA" id="ARBA00012438"/>
    </source>
</evidence>
<feature type="domain" description="Signal transduction histidine kinase subgroup 3 dimerisation and phosphoacceptor" evidence="8">
    <location>
        <begin position="232"/>
        <end position="299"/>
    </location>
</feature>
<comment type="catalytic activity">
    <reaction evidence="1">
        <text>ATP + protein L-histidine = ADP + protein N-phospho-L-histidine.</text>
        <dbReference type="EC" id="2.7.13.3"/>
    </reaction>
</comment>
<keyword evidence="5" id="KW-0902">Two-component regulatory system</keyword>
<keyword evidence="7" id="KW-0472">Membrane</keyword>